<keyword evidence="2 7" id="KW-0813">Transport</keyword>
<protein>
    <submittedName>
        <fullName evidence="9">Amino acid ABC transporter permease</fullName>
    </submittedName>
</protein>
<feature type="transmembrane region" description="Helical" evidence="7">
    <location>
        <begin position="97"/>
        <end position="116"/>
    </location>
</feature>
<feature type="transmembrane region" description="Helical" evidence="7">
    <location>
        <begin position="16"/>
        <end position="48"/>
    </location>
</feature>
<gene>
    <name evidence="9" type="ORF">LL038_07265</name>
</gene>
<keyword evidence="5 7" id="KW-1133">Transmembrane helix</keyword>
<dbReference type="EMBL" id="CP086239">
    <property type="protein sequence ID" value="WAG62034.1"/>
    <property type="molecule type" value="Genomic_DNA"/>
</dbReference>
<dbReference type="PANTHER" id="PTHR30614">
    <property type="entry name" value="MEMBRANE COMPONENT OF AMINO ACID ABC TRANSPORTER"/>
    <property type="match status" value="1"/>
</dbReference>
<evidence type="ECO:0000313" key="9">
    <source>
        <dbReference type="EMBL" id="WAG62034.1"/>
    </source>
</evidence>
<evidence type="ECO:0000259" key="8">
    <source>
        <dbReference type="PROSITE" id="PS50928"/>
    </source>
</evidence>
<evidence type="ECO:0000256" key="2">
    <source>
        <dbReference type="ARBA" id="ARBA00022448"/>
    </source>
</evidence>
<dbReference type="InterPro" id="IPR043429">
    <property type="entry name" value="ArtM/GltK/GlnP/TcyL/YhdX-like"/>
</dbReference>
<evidence type="ECO:0000256" key="1">
    <source>
        <dbReference type="ARBA" id="ARBA00004651"/>
    </source>
</evidence>
<evidence type="ECO:0000313" key="10">
    <source>
        <dbReference type="Proteomes" id="UP001164733"/>
    </source>
</evidence>
<dbReference type="GO" id="GO:0022857">
    <property type="term" value="F:transmembrane transporter activity"/>
    <property type="evidence" value="ECO:0007669"/>
    <property type="project" value="InterPro"/>
</dbReference>
<feature type="transmembrane region" description="Helical" evidence="7">
    <location>
        <begin position="197"/>
        <end position="216"/>
    </location>
</feature>
<accession>A0AA47I923</accession>
<dbReference type="InterPro" id="IPR000515">
    <property type="entry name" value="MetI-like"/>
</dbReference>
<feature type="transmembrane region" description="Helical" evidence="7">
    <location>
        <begin position="69"/>
        <end position="91"/>
    </location>
</feature>
<organism evidence="9 10">
    <name type="scientific">Clostridium estertheticum</name>
    <dbReference type="NCBI Taxonomy" id="238834"/>
    <lineage>
        <taxon>Bacteria</taxon>
        <taxon>Bacillati</taxon>
        <taxon>Bacillota</taxon>
        <taxon>Clostridia</taxon>
        <taxon>Eubacteriales</taxon>
        <taxon>Clostridiaceae</taxon>
        <taxon>Clostridium</taxon>
    </lineage>
</organism>
<keyword evidence="4 7" id="KW-0812">Transmembrane</keyword>
<sequence length="229" mass="25095">MGKMVDLRLIFVDLPLLISCLHITLLIVIFATIIGLLLGIVLALVRVYKTPVFSHLATIYISFNRGTPMIVQLFIVYFGLPSVLLSIGININRWDKLYFVIITYGLNAAAFMSEIIRASITSVDIGQTEASYSVGMTRLQTFSRIVAPQAFLTALPNLGTSFLGLLQDTSLAFTIGIIDVMGKAQAIGATTYHSIEAYIGAAIIFLVLGTLLEKLFTILEKKVKYKIVA</sequence>
<evidence type="ECO:0000256" key="4">
    <source>
        <dbReference type="ARBA" id="ARBA00022692"/>
    </source>
</evidence>
<evidence type="ECO:0000256" key="5">
    <source>
        <dbReference type="ARBA" id="ARBA00022989"/>
    </source>
</evidence>
<keyword evidence="6 7" id="KW-0472">Membrane</keyword>
<dbReference type="GO" id="GO:0043190">
    <property type="term" value="C:ATP-binding cassette (ABC) transporter complex"/>
    <property type="evidence" value="ECO:0007669"/>
    <property type="project" value="InterPro"/>
</dbReference>
<feature type="domain" description="ABC transmembrane type-1" evidence="8">
    <location>
        <begin position="21"/>
        <end position="216"/>
    </location>
</feature>
<keyword evidence="3" id="KW-1003">Cell membrane</keyword>
<dbReference type="NCBIfam" id="TIGR01726">
    <property type="entry name" value="HEQRo_perm_3TM"/>
    <property type="match status" value="1"/>
</dbReference>
<dbReference type="InterPro" id="IPR010065">
    <property type="entry name" value="AA_ABC_transptr_permease_3TM"/>
</dbReference>
<evidence type="ECO:0000256" key="3">
    <source>
        <dbReference type="ARBA" id="ARBA00022475"/>
    </source>
</evidence>
<comment type="similarity">
    <text evidence="7">Belongs to the binding-protein-dependent transport system permease family.</text>
</comment>
<dbReference type="Pfam" id="PF00528">
    <property type="entry name" value="BPD_transp_1"/>
    <property type="match status" value="1"/>
</dbReference>
<dbReference type="AlphaFoldDB" id="A0AA47I923"/>
<proteinExistence type="inferred from homology"/>
<dbReference type="PANTHER" id="PTHR30614:SF45">
    <property type="entry name" value="L-CYSTINE TRANSPORT SYSTEM PERMEASE PROTEIN TCYL"/>
    <property type="match status" value="1"/>
</dbReference>
<name>A0AA47I923_9CLOT</name>
<dbReference type="Proteomes" id="UP001164733">
    <property type="component" value="Chromosome"/>
</dbReference>
<dbReference type="GO" id="GO:0006865">
    <property type="term" value="P:amino acid transport"/>
    <property type="evidence" value="ECO:0007669"/>
    <property type="project" value="TreeGrafter"/>
</dbReference>
<dbReference type="RefSeq" id="WP_216121206.1">
    <property type="nucleotide sequence ID" value="NZ_CP086239.1"/>
</dbReference>
<dbReference type="CDD" id="cd06261">
    <property type="entry name" value="TM_PBP2"/>
    <property type="match status" value="1"/>
</dbReference>
<comment type="subcellular location">
    <subcellularLocation>
        <location evidence="1 7">Cell membrane</location>
        <topology evidence="1 7">Multi-pass membrane protein</topology>
    </subcellularLocation>
</comment>
<reference evidence="9" key="1">
    <citation type="submission" date="2021-11" db="EMBL/GenBank/DDBJ databases">
        <title>Clostridia strains as spoilage organisms.</title>
        <authorList>
            <person name="Wambui J."/>
            <person name="Stevens M.J.A."/>
            <person name="Stephan R."/>
        </authorList>
    </citation>
    <scope>NUCLEOTIDE SEQUENCE</scope>
    <source>
        <strain evidence="9">CF009</strain>
    </source>
</reference>
<evidence type="ECO:0000256" key="6">
    <source>
        <dbReference type="ARBA" id="ARBA00023136"/>
    </source>
</evidence>
<dbReference type="PROSITE" id="PS50928">
    <property type="entry name" value="ABC_TM1"/>
    <property type="match status" value="1"/>
</dbReference>
<evidence type="ECO:0000256" key="7">
    <source>
        <dbReference type="RuleBase" id="RU363032"/>
    </source>
</evidence>